<dbReference type="AlphaFoldDB" id="A0A851SQI5"/>
<protein>
    <submittedName>
        <fullName evidence="14">VCAM1 protein</fullName>
    </submittedName>
</protein>
<feature type="domain" description="Ig-like" evidence="13">
    <location>
        <begin position="19"/>
        <end position="111"/>
    </location>
</feature>
<dbReference type="PRINTS" id="PR01474">
    <property type="entry name" value="VCAM1"/>
</dbReference>
<feature type="non-terminal residue" evidence="14">
    <location>
        <position position="541"/>
    </location>
</feature>
<dbReference type="SMART" id="SM00408">
    <property type="entry name" value="IGc2"/>
    <property type="match status" value="4"/>
</dbReference>
<dbReference type="PANTHER" id="PTHR13771">
    <property type="entry name" value="INTERCELLULAR ADHESION MOLECULE"/>
    <property type="match status" value="1"/>
</dbReference>
<evidence type="ECO:0000256" key="12">
    <source>
        <dbReference type="SAM" id="Phobius"/>
    </source>
</evidence>
<organism evidence="14 15">
    <name type="scientific">Nothocercus nigrocapillus</name>
    <dbReference type="NCBI Taxonomy" id="1977171"/>
    <lineage>
        <taxon>Eukaryota</taxon>
        <taxon>Metazoa</taxon>
        <taxon>Chordata</taxon>
        <taxon>Craniata</taxon>
        <taxon>Vertebrata</taxon>
        <taxon>Euteleostomi</taxon>
        <taxon>Archelosauria</taxon>
        <taxon>Archosauria</taxon>
        <taxon>Dinosauria</taxon>
        <taxon>Saurischia</taxon>
        <taxon>Theropoda</taxon>
        <taxon>Coelurosauria</taxon>
        <taxon>Aves</taxon>
        <taxon>Palaeognathae</taxon>
        <taxon>Tinamiformes</taxon>
        <taxon>Tinamidae</taxon>
        <taxon>Nothocercus</taxon>
    </lineage>
</organism>
<keyword evidence="11" id="KW-0393">Immunoglobulin domain</keyword>
<keyword evidence="8 12" id="KW-0472">Membrane</keyword>
<keyword evidence="9" id="KW-1015">Disulfide bond</keyword>
<keyword evidence="3 12" id="KW-0812">Transmembrane</keyword>
<evidence type="ECO:0000313" key="14">
    <source>
        <dbReference type="EMBL" id="NXD08549.1"/>
    </source>
</evidence>
<dbReference type="GO" id="GO:0005886">
    <property type="term" value="C:plasma membrane"/>
    <property type="evidence" value="ECO:0007669"/>
    <property type="project" value="UniProtKB-SubCell"/>
</dbReference>
<evidence type="ECO:0000256" key="1">
    <source>
        <dbReference type="ARBA" id="ARBA00004251"/>
    </source>
</evidence>
<evidence type="ECO:0000256" key="9">
    <source>
        <dbReference type="ARBA" id="ARBA00023157"/>
    </source>
</evidence>
<dbReference type="Pfam" id="PF07679">
    <property type="entry name" value="I-set"/>
    <property type="match status" value="1"/>
</dbReference>
<evidence type="ECO:0000256" key="10">
    <source>
        <dbReference type="ARBA" id="ARBA00023180"/>
    </source>
</evidence>
<dbReference type="Proteomes" id="UP000661971">
    <property type="component" value="Unassembled WGS sequence"/>
</dbReference>
<keyword evidence="15" id="KW-1185">Reference proteome</keyword>
<dbReference type="EMBL" id="WBNA01000043">
    <property type="protein sequence ID" value="NXD08549.1"/>
    <property type="molecule type" value="Genomic_DNA"/>
</dbReference>
<gene>
    <name evidence="14" type="primary">Vcam1</name>
    <name evidence="14" type="ORF">NOTNIG_R07551</name>
</gene>
<dbReference type="SMART" id="SM00409">
    <property type="entry name" value="IG"/>
    <property type="match status" value="4"/>
</dbReference>
<evidence type="ECO:0000256" key="11">
    <source>
        <dbReference type="ARBA" id="ARBA00023319"/>
    </source>
</evidence>
<dbReference type="InterPro" id="IPR003599">
    <property type="entry name" value="Ig_sub"/>
</dbReference>
<evidence type="ECO:0000259" key="13">
    <source>
        <dbReference type="PROSITE" id="PS50835"/>
    </source>
</evidence>
<feature type="transmembrane region" description="Helical" evidence="12">
    <location>
        <begin position="7"/>
        <end position="25"/>
    </location>
</feature>
<comment type="caution">
    <text evidence="14">The sequence shown here is derived from an EMBL/GenBank/DDBJ whole genome shotgun (WGS) entry which is preliminary data.</text>
</comment>
<keyword evidence="10" id="KW-0325">Glycoprotein</keyword>
<feature type="domain" description="Ig-like" evidence="13">
    <location>
        <begin position="222"/>
        <end position="306"/>
    </location>
</feature>
<sequence length="541" mass="59658">ARLLFMYIIYVYLFMYILPIVVKAFEMEITPANRIVAQVGETVVLTCNTTGCASPSFSWRIQTDNPLGGTVTYHGTHSTLTMSAVNIENAHDYLCTVCCEHEKKEKSFKIEVYSFPSDPVIEISTSLAAGEQATVTCKIPDVYPSDRLEVLLKKEDHILHEQNFYEDHSTNAETKTVTYSFNPTTEDIGKEISCVAKLPIDDMDFEPKERVTSQKLNANFGPKNTIIIASPSNSAMEGDSLNLTCVTESNPPPQIVWRRQVADKIVQCASENNVLAIPQAHFTDSGLYICEVANLLTSKTEKATVEIVIQAPPKNTTLSVFPSNAVKQGERVAISCTSIGVPAVQITLRKKIGDVMTTLETQDGKYTIERVLLKDAGTYECVSSNELGEESQHIVLDVKVPPQNITVLVHPSETIKEGENVTITCSTYSNPPSQMILKKVHPEKEIILSSVNGTFILYNVTKSDTGTYLLDVFNEVGNNIKMIEIAVVGRVENPDQMMLMIIAFSCVTAIAVPVVAILIYVSRKAKINGSYSLVKALRLKV</sequence>
<dbReference type="InterPro" id="IPR003598">
    <property type="entry name" value="Ig_sub2"/>
</dbReference>
<keyword evidence="7 12" id="KW-1133">Transmembrane helix</keyword>
<dbReference type="Pfam" id="PF05790">
    <property type="entry name" value="C2-set"/>
    <property type="match status" value="1"/>
</dbReference>
<dbReference type="InterPro" id="IPR047012">
    <property type="entry name" value="ICAM_VCAM"/>
</dbReference>
<feature type="domain" description="Ig-like" evidence="13">
    <location>
        <begin position="313"/>
        <end position="397"/>
    </location>
</feature>
<feature type="non-terminal residue" evidence="14">
    <location>
        <position position="1"/>
    </location>
</feature>
<keyword evidence="6" id="KW-0130">Cell adhesion</keyword>
<keyword evidence="2" id="KW-1003">Cell membrane</keyword>
<dbReference type="Gene3D" id="2.60.40.10">
    <property type="entry name" value="Immunoglobulins"/>
    <property type="match status" value="5"/>
</dbReference>
<keyword evidence="5" id="KW-0677">Repeat</keyword>
<dbReference type="FunFam" id="2.60.40.10:FF:000625">
    <property type="entry name" value="Vascular cell adhesion molecule 1"/>
    <property type="match status" value="1"/>
</dbReference>
<dbReference type="InterPro" id="IPR003989">
    <property type="entry name" value="VCAM-1"/>
</dbReference>
<dbReference type="GO" id="GO:0098609">
    <property type="term" value="P:cell-cell adhesion"/>
    <property type="evidence" value="ECO:0007669"/>
    <property type="project" value="InterPro"/>
</dbReference>
<dbReference type="PRINTS" id="PR01472">
    <property type="entry name" value="ICAMVCAM1"/>
</dbReference>
<dbReference type="Pfam" id="PF13927">
    <property type="entry name" value="Ig_3"/>
    <property type="match status" value="3"/>
</dbReference>
<evidence type="ECO:0000256" key="6">
    <source>
        <dbReference type="ARBA" id="ARBA00022889"/>
    </source>
</evidence>
<dbReference type="InterPro" id="IPR008424">
    <property type="entry name" value="Ig_C2-set"/>
</dbReference>
<dbReference type="InterPro" id="IPR013098">
    <property type="entry name" value="Ig_I-set"/>
</dbReference>
<keyword evidence="4" id="KW-0732">Signal</keyword>
<feature type="transmembrane region" description="Helical" evidence="12">
    <location>
        <begin position="497"/>
        <end position="521"/>
    </location>
</feature>
<evidence type="ECO:0000256" key="8">
    <source>
        <dbReference type="ARBA" id="ARBA00023136"/>
    </source>
</evidence>
<evidence type="ECO:0000313" key="15">
    <source>
        <dbReference type="Proteomes" id="UP000661971"/>
    </source>
</evidence>
<reference evidence="15" key="1">
    <citation type="submission" date="2023-07" db="EMBL/GenBank/DDBJ databases">
        <title>Bird 10,000 Genomes (B10K) Project - Family phase.</title>
        <authorList>
            <person name="Zhang G."/>
        </authorList>
    </citation>
    <scope>NUCLEOTIDE SEQUENCE [LARGE SCALE GENOMIC DNA]</scope>
</reference>
<dbReference type="InterPro" id="IPR013783">
    <property type="entry name" value="Ig-like_fold"/>
</dbReference>
<proteinExistence type="predicted"/>
<feature type="domain" description="Ig-like" evidence="13">
    <location>
        <begin position="402"/>
        <end position="486"/>
    </location>
</feature>
<evidence type="ECO:0000256" key="2">
    <source>
        <dbReference type="ARBA" id="ARBA00022475"/>
    </source>
</evidence>
<accession>A0A851SQI5</accession>
<evidence type="ECO:0000256" key="3">
    <source>
        <dbReference type="ARBA" id="ARBA00022692"/>
    </source>
</evidence>
<comment type="subcellular location">
    <subcellularLocation>
        <location evidence="1">Cell membrane</location>
        <topology evidence="1">Single-pass type I membrane protein</topology>
    </subcellularLocation>
</comment>
<dbReference type="InterPro" id="IPR036179">
    <property type="entry name" value="Ig-like_dom_sf"/>
</dbReference>
<dbReference type="PANTHER" id="PTHR13771:SF14">
    <property type="entry name" value="VASCULAR CELL ADHESION PROTEIN 1"/>
    <property type="match status" value="1"/>
</dbReference>
<evidence type="ECO:0000256" key="4">
    <source>
        <dbReference type="ARBA" id="ARBA00022729"/>
    </source>
</evidence>
<dbReference type="GO" id="GO:0005178">
    <property type="term" value="F:integrin binding"/>
    <property type="evidence" value="ECO:0007669"/>
    <property type="project" value="InterPro"/>
</dbReference>
<name>A0A851SQI5_9AVES</name>
<dbReference type="SUPFAM" id="SSF48726">
    <property type="entry name" value="Immunoglobulin"/>
    <property type="match status" value="5"/>
</dbReference>
<evidence type="ECO:0000256" key="5">
    <source>
        <dbReference type="ARBA" id="ARBA00022737"/>
    </source>
</evidence>
<dbReference type="PROSITE" id="PS50835">
    <property type="entry name" value="IG_LIKE"/>
    <property type="match status" value="4"/>
</dbReference>
<dbReference type="InterPro" id="IPR007110">
    <property type="entry name" value="Ig-like_dom"/>
</dbReference>
<dbReference type="InterPro" id="IPR003987">
    <property type="entry name" value="ICAM_VCAM_N"/>
</dbReference>
<evidence type="ECO:0000256" key="7">
    <source>
        <dbReference type="ARBA" id="ARBA00022989"/>
    </source>
</evidence>